<dbReference type="InterPro" id="IPR036390">
    <property type="entry name" value="WH_DNA-bd_sf"/>
</dbReference>
<dbReference type="Pfam" id="PF07729">
    <property type="entry name" value="FCD"/>
    <property type="match status" value="1"/>
</dbReference>
<dbReference type="AlphaFoldDB" id="A0A3P3EXU6"/>
<protein>
    <submittedName>
        <fullName evidence="5">FadR family transcriptional regulator</fullName>
    </submittedName>
</protein>
<proteinExistence type="predicted"/>
<keyword evidence="1" id="KW-0805">Transcription regulation</keyword>
<dbReference type="Gene3D" id="1.20.120.530">
    <property type="entry name" value="GntR ligand-binding domain-like"/>
    <property type="match status" value="1"/>
</dbReference>
<evidence type="ECO:0000256" key="2">
    <source>
        <dbReference type="ARBA" id="ARBA00023125"/>
    </source>
</evidence>
<dbReference type="PROSITE" id="PS50949">
    <property type="entry name" value="HTH_GNTR"/>
    <property type="match status" value="1"/>
</dbReference>
<dbReference type="Proteomes" id="UP000273786">
    <property type="component" value="Unassembled WGS sequence"/>
</dbReference>
<dbReference type="OrthoDB" id="9028214at2"/>
<dbReference type="PANTHER" id="PTHR43537">
    <property type="entry name" value="TRANSCRIPTIONAL REGULATOR, GNTR FAMILY"/>
    <property type="match status" value="1"/>
</dbReference>
<dbReference type="SUPFAM" id="SSF48008">
    <property type="entry name" value="GntR ligand-binding domain-like"/>
    <property type="match status" value="1"/>
</dbReference>
<comment type="caution">
    <text evidence="5">The sequence shown here is derived from an EMBL/GenBank/DDBJ whole genome shotgun (WGS) entry which is preliminary data.</text>
</comment>
<evidence type="ECO:0000259" key="4">
    <source>
        <dbReference type="PROSITE" id="PS50949"/>
    </source>
</evidence>
<dbReference type="GO" id="GO:0003700">
    <property type="term" value="F:DNA-binding transcription factor activity"/>
    <property type="evidence" value="ECO:0007669"/>
    <property type="project" value="InterPro"/>
</dbReference>
<sequence length="285" mass="30641">MRLPRLQALDMSYECAIYIRRKLPYNSLLWHALSGEACVETIVPSDAIGWMPSVDQGGASVHNAVVSVLGSRILGGDYAPGAALPREDELCAMLGVSRTSVREAVKVLSAKGLVEARRRAGVRVLPRDSWRLLDPVVLGWHPSIQDDEELVSGLLEARRIFEPAAAELAARRASAADLAEIERAVVGMRDNIPNDLNAVCQADLAFHKGIIAASHNVVLKGLVGMLEAALRATFLVTNPLMEAQSRALSAHVAVLEAIRIRDTAGARAAMNRLLDIAADDLHAKG</sequence>
<keyword evidence="3" id="KW-0804">Transcription</keyword>
<dbReference type="SMART" id="SM00345">
    <property type="entry name" value="HTH_GNTR"/>
    <property type="match status" value="1"/>
</dbReference>
<dbReference type="EMBL" id="RQXT01000063">
    <property type="protein sequence ID" value="RRH91183.1"/>
    <property type="molecule type" value="Genomic_DNA"/>
</dbReference>
<dbReference type="InterPro" id="IPR000524">
    <property type="entry name" value="Tscrpt_reg_HTH_GntR"/>
</dbReference>
<dbReference type="PANTHER" id="PTHR43537:SF44">
    <property type="entry name" value="GNTR FAMILY REGULATORY PROTEIN"/>
    <property type="match status" value="1"/>
</dbReference>
<dbReference type="GO" id="GO:0003677">
    <property type="term" value="F:DNA binding"/>
    <property type="evidence" value="ECO:0007669"/>
    <property type="project" value="UniProtKB-KW"/>
</dbReference>
<dbReference type="InterPro" id="IPR011711">
    <property type="entry name" value="GntR_C"/>
</dbReference>
<dbReference type="Pfam" id="PF00392">
    <property type="entry name" value="GntR"/>
    <property type="match status" value="1"/>
</dbReference>
<evidence type="ECO:0000313" key="5">
    <source>
        <dbReference type="EMBL" id="RRH91183.1"/>
    </source>
</evidence>
<feature type="domain" description="HTH gntR-type" evidence="4">
    <location>
        <begin position="59"/>
        <end position="127"/>
    </location>
</feature>
<gene>
    <name evidence="5" type="ORF">EH240_32185</name>
</gene>
<dbReference type="SUPFAM" id="SSF46785">
    <property type="entry name" value="Winged helix' DNA-binding domain"/>
    <property type="match status" value="1"/>
</dbReference>
<keyword evidence="6" id="KW-1185">Reference proteome</keyword>
<dbReference type="SMART" id="SM00895">
    <property type="entry name" value="FCD"/>
    <property type="match status" value="1"/>
</dbReference>
<name>A0A3P3EXU6_9HYPH</name>
<evidence type="ECO:0000313" key="6">
    <source>
        <dbReference type="Proteomes" id="UP000273786"/>
    </source>
</evidence>
<accession>A0A3P3EXU6</accession>
<dbReference type="InterPro" id="IPR036388">
    <property type="entry name" value="WH-like_DNA-bd_sf"/>
</dbReference>
<evidence type="ECO:0000256" key="3">
    <source>
        <dbReference type="ARBA" id="ARBA00023163"/>
    </source>
</evidence>
<reference evidence="5 6" key="1">
    <citation type="submission" date="2018-11" db="EMBL/GenBank/DDBJ databases">
        <title>the genome of Mesorhizobium tamadayense DSM 28320.</title>
        <authorList>
            <person name="Gao J."/>
        </authorList>
    </citation>
    <scope>NUCLEOTIDE SEQUENCE [LARGE SCALE GENOMIC DNA]</scope>
    <source>
        <strain evidence="5 6">DSM 28320</strain>
    </source>
</reference>
<dbReference type="InterPro" id="IPR008920">
    <property type="entry name" value="TF_FadR/GntR_C"/>
</dbReference>
<evidence type="ECO:0000256" key="1">
    <source>
        <dbReference type="ARBA" id="ARBA00023015"/>
    </source>
</evidence>
<keyword evidence="2" id="KW-0238">DNA-binding</keyword>
<dbReference type="Gene3D" id="1.10.10.10">
    <property type="entry name" value="Winged helix-like DNA-binding domain superfamily/Winged helix DNA-binding domain"/>
    <property type="match status" value="1"/>
</dbReference>
<dbReference type="CDD" id="cd07377">
    <property type="entry name" value="WHTH_GntR"/>
    <property type="match status" value="1"/>
</dbReference>
<organism evidence="5 6">
    <name type="scientific">Mesorhizobium tamadayense</name>
    <dbReference type="NCBI Taxonomy" id="425306"/>
    <lineage>
        <taxon>Bacteria</taxon>
        <taxon>Pseudomonadati</taxon>
        <taxon>Pseudomonadota</taxon>
        <taxon>Alphaproteobacteria</taxon>
        <taxon>Hyphomicrobiales</taxon>
        <taxon>Phyllobacteriaceae</taxon>
        <taxon>Mesorhizobium</taxon>
    </lineage>
</organism>
<dbReference type="PRINTS" id="PR00035">
    <property type="entry name" value="HTHGNTR"/>
</dbReference>